<proteinExistence type="predicted"/>
<evidence type="ECO:0000313" key="1">
    <source>
        <dbReference type="EMBL" id="RBP73514.1"/>
    </source>
</evidence>
<dbReference type="AlphaFoldDB" id="A0A366INF6"/>
<accession>A0A366INF6</accession>
<dbReference type="Proteomes" id="UP000253509">
    <property type="component" value="Unassembled WGS sequence"/>
</dbReference>
<dbReference type="RefSeq" id="WP_113902916.1">
    <property type="nucleotide sequence ID" value="NZ_QNSB01000002.1"/>
</dbReference>
<reference evidence="1 2" key="1">
    <citation type="submission" date="2018-06" db="EMBL/GenBank/DDBJ databases">
        <title>Freshwater and sediment microbial communities from various areas in North America, analyzing microbe dynamics in response to fracking.</title>
        <authorList>
            <person name="Lamendella R."/>
        </authorList>
    </citation>
    <scope>NUCLEOTIDE SEQUENCE [LARGE SCALE GENOMIC DNA]</scope>
    <source>
        <strain evidence="1 2">3b_TX</strain>
    </source>
</reference>
<dbReference type="EMBL" id="QNSB01000002">
    <property type="protein sequence ID" value="RBP73514.1"/>
    <property type="molecule type" value="Genomic_DNA"/>
</dbReference>
<name>A0A366INF6_9MICO</name>
<evidence type="ECO:0000313" key="2">
    <source>
        <dbReference type="Proteomes" id="UP000253509"/>
    </source>
</evidence>
<keyword evidence="2" id="KW-1185">Reference proteome</keyword>
<organism evidence="1 2">
    <name type="scientific">Brevibacterium celere</name>
    <dbReference type="NCBI Taxonomy" id="225845"/>
    <lineage>
        <taxon>Bacteria</taxon>
        <taxon>Bacillati</taxon>
        <taxon>Actinomycetota</taxon>
        <taxon>Actinomycetes</taxon>
        <taxon>Micrococcales</taxon>
        <taxon>Brevibacteriaceae</taxon>
        <taxon>Brevibacterium</taxon>
    </lineage>
</organism>
<gene>
    <name evidence="1" type="ORF">DFO65_10242</name>
</gene>
<sequence length="142" mass="14646">MTGEQEGRRFAEIDAPRRLAAAVVTVPGVRELAPGLRSLVASAAAKVLRREGGEALGVDVIEDEHGPRVRIDAHLDDSRRVSDVVDEIVEVVAAVMSAGAPPAADGASAEESGVRGPVAVDLRIVSRTSTKPSTVTSTSGSI</sequence>
<protein>
    <submittedName>
        <fullName evidence="1">Uncharacterized protein</fullName>
    </submittedName>
</protein>
<comment type="caution">
    <text evidence="1">The sequence shown here is derived from an EMBL/GenBank/DDBJ whole genome shotgun (WGS) entry which is preliminary data.</text>
</comment>